<evidence type="ECO:0000313" key="4">
    <source>
        <dbReference type="EMBL" id="KGC14685.1"/>
    </source>
</evidence>
<dbReference type="RefSeq" id="WP_080742263.1">
    <property type="nucleotide sequence ID" value="NZ_CADEVY010000010.1"/>
</dbReference>
<dbReference type="PANTHER" id="PTHR30632:SF0">
    <property type="entry name" value="SULFATE-BINDING PROTEIN"/>
    <property type="match status" value="1"/>
</dbReference>
<comment type="similarity">
    <text evidence="1">Belongs to the bacterial solute-binding protein ModA family.</text>
</comment>
<accession>A0AAW3F497</accession>
<comment type="caution">
    <text evidence="4">The sequence shown here is derived from an EMBL/GenBank/DDBJ whole genome shotgun (WGS) entry which is preliminary data.</text>
</comment>
<dbReference type="Pfam" id="PF13531">
    <property type="entry name" value="SBP_bac_11"/>
    <property type="match status" value="1"/>
</dbReference>
<dbReference type="GO" id="GO:0046872">
    <property type="term" value="F:metal ion binding"/>
    <property type="evidence" value="ECO:0007669"/>
    <property type="project" value="UniProtKB-KW"/>
</dbReference>
<protein>
    <submittedName>
        <fullName evidence="4">Molybdate ABC transporter, periplasmic molybdate-binding protein</fullName>
    </submittedName>
</protein>
<evidence type="ECO:0000256" key="2">
    <source>
        <dbReference type="ARBA" id="ARBA00022723"/>
    </source>
</evidence>
<keyword evidence="3" id="KW-0732">Signal</keyword>
<dbReference type="KEGG" id="bgo:BM43_4540"/>
<dbReference type="Gene3D" id="3.40.190.10">
    <property type="entry name" value="Periplasmic binding protein-like II"/>
    <property type="match status" value="2"/>
</dbReference>
<name>A0AAW3F497_BURGA</name>
<dbReference type="InterPro" id="IPR050682">
    <property type="entry name" value="ModA/WtpA"/>
</dbReference>
<dbReference type="EMBL" id="JPGG01000016">
    <property type="protein sequence ID" value="KGC14685.1"/>
    <property type="molecule type" value="Genomic_DNA"/>
</dbReference>
<dbReference type="AlphaFoldDB" id="A0AAW3F497"/>
<evidence type="ECO:0000313" key="5">
    <source>
        <dbReference type="Proteomes" id="UP000029590"/>
    </source>
</evidence>
<dbReference type="SUPFAM" id="SSF53850">
    <property type="entry name" value="Periplasmic binding protein-like II"/>
    <property type="match status" value="1"/>
</dbReference>
<dbReference type="PANTHER" id="PTHR30632">
    <property type="entry name" value="MOLYBDATE-BINDING PERIPLASMIC PROTEIN"/>
    <property type="match status" value="1"/>
</dbReference>
<evidence type="ECO:0000256" key="3">
    <source>
        <dbReference type="ARBA" id="ARBA00022729"/>
    </source>
</evidence>
<keyword evidence="2" id="KW-0479">Metal-binding</keyword>
<dbReference type="InterPro" id="IPR005950">
    <property type="entry name" value="ModA"/>
</dbReference>
<dbReference type="Proteomes" id="UP000029590">
    <property type="component" value="Unassembled WGS sequence"/>
</dbReference>
<evidence type="ECO:0000256" key="1">
    <source>
        <dbReference type="ARBA" id="ARBA00009175"/>
    </source>
</evidence>
<gene>
    <name evidence="4" type="primary">modA</name>
    <name evidence="4" type="ORF">DM48_3236</name>
</gene>
<proteinExistence type="inferred from homology"/>
<organism evidence="4 5">
    <name type="scientific">Burkholderia gladioli</name>
    <name type="common">Pseudomonas marginata</name>
    <name type="synonym">Phytomonas marginata</name>
    <dbReference type="NCBI Taxonomy" id="28095"/>
    <lineage>
        <taxon>Bacteria</taxon>
        <taxon>Pseudomonadati</taxon>
        <taxon>Pseudomonadota</taxon>
        <taxon>Betaproteobacteria</taxon>
        <taxon>Burkholderiales</taxon>
        <taxon>Burkholderiaceae</taxon>
        <taxon>Burkholderia</taxon>
    </lineage>
</organism>
<reference evidence="4 5" key="1">
    <citation type="submission" date="2014-04" db="EMBL/GenBank/DDBJ databases">
        <authorList>
            <person name="Bishop-Lilly K.A."/>
            <person name="Broomall S.M."/>
            <person name="Chain P.S."/>
            <person name="Chertkov O."/>
            <person name="Coyne S.R."/>
            <person name="Daligault H.E."/>
            <person name="Davenport K.W."/>
            <person name="Erkkila T."/>
            <person name="Frey K.G."/>
            <person name="Gibbons H.S."/>
            <person name="Gu W."/>
            <person name="Jaissle J."/>
            <person name="Johnson S.L."/>
            <person name="Koroleva G.I."/>
            <person name="Ladner J.T."/>
            <person name="Lo C.-C."/>
            <person name="Minogue T.D."/>
            <person name="Munk C."/>
            <person name="Palacios G.F."/>
            <person name="Redden C.L."/>
            <person name="Rosenzweig C.N."/>
            <person name="Scholz M.B."/>
            <person name="Teshima H."/>
            <person name="Xu Y."/>
        </authorList>
    </citation>
    <scope>NUCLEOTIDE SEQUENCE [LARGE SCALE GENOMIC DNA]</scope>
    <source>
        <strain evidence="5">gladioli</strain>
    </source>
</reference>
<dbReference type="NCBIfam" id="TIGR01256">
    <property type="entry name" value="modA"/>
    <property type="match status" value="1"/>
</dbReference>
<dbReference type="GO" id="GO:0030973">
    <property type="term" value="F:molybdate ion binding"/>
    <property type="evidence" value="ECO:0007669"/>
    <property type="project" value="TreeGrafter"/>
</dbReference>
<sequence length="294" mass="30690">MTSRFTHRLPFRPASRLTFRPASRSLAAALAASALLAFTIPAARGAEALTVFAAGSTGGALATIAHDYTAATGQPVKLVTGPAGLLLERIEGGARADLFISANLAHPRRLTAEGKAGPTVVFARNRVCVSARPDVGLTSAKLLDKLLDPGVKIGTSTPKADPGGDYAWLLFEKAGTLRAGATAVLEAKARQLVGGRSAPEVPAGANPVKYFMQTHVVDVFVGYCSSHDTQPDPAFVQVELPPELAIQADYGMTVLEGRHDEAAWRFAMYLMSPAAQAVLPRYGFGAVGLADPGS</sequence>
<dbReference type="GO" id="GO:0015689">
    <property type="term" value="P:molybdate ion transport"/>
    <property type="evidence" value="ECO:0007669"/>
    <property type="project" value="InterPro"/>
</dbReference>